<dbReference type="EMBL" id="GBRH01181767">
    <property type="protein sequence ID" value="JAE16129.1"/>
    <property type="molecule type" value="Transcribed_RNA"/>
</dbReference>
<name>A0A0A9FY72_ARUDO</name>
<proteinExistence type="predicted"/>
<reference evidence="1" key="1">
    <citation type="submission" date="2014-09" db="EMBL/GenBank/DDBJ databases">
        <authorList>
            <person name="Magalhaes I.L.F."/>
            <person name="Oliveira U."/>
            <person name="Santos F.R."/>
            <person name="Vidigal T.H.D.A."/>
            <person name="Brescovit A.D."/>
            <person name="Santos A.J."/>
        </authorList>
    </citation>
    <scope>NUCLEOTIDE SEQUENCE</scope>
    <source>
        <tissue evidence="1">Shoot tissue taken approximately 20 cm above the soil surface</tissue>
    </source>
</reference>
<reference evidence="1" key="2">
    <citation type="journal article" date="2015" name="Data Brief">
        <title>Shoot transcriptome of the giant reed, Arundo donax.</title>
        <authorList>
            <person name="Barrero R.A."/>
            <person name="Guerrero F.D."/>
            <person name="Moolhuijzen P."/>
            <person name="Goolsby J.A."/>
            <person name="Tidwell J."/>
            <person name="Bellgard S.E."/>
            <person name="Bellgard M.I."/>
        </authorList>
    </citation>
    <scope>NUCLEOTIDE SEQUENCE</scope>
    <source>
        <tissue evidence="1">Shoot tissue taken approximately 20 cm above the soil surface</tissue>
    </source>
</reference>
<protein>
    <submittedName>
        <fullName evidence="1">Uncharacterized protein</fullName>
    </submittedName>
</protein>
<dbReference type="AlphaFoldDB" id="A0A0A9FY72"/>
<evidence type="ECO:0000313" key="1">
    <source>
        <dbReference type="EMBL" id="JAE16129.1"/>
    </source>
</evidence>
<accession>A0A0A9FY72</accession>
<organism evidence="1">
    <name type="scientific">Arundo donax</name>
    <name type="common">Giant reed</name>
    <name type="synonym">Donax arundinaceus</name>
    <dbReference type="NCBI Taxonomy" id="35708"/>
    <lineage>
        <taxon>Eukaryota</taxon>
        <taxon>Viridiplantae</taxon>
        <taxon>Streptophyta</taxon>
        <taxon>Embryophyta</taxon>
        <taxon>Tracheophyta</taxon>
        <taxon>Spermatophyta</taxon>
        <taxon>Magnoliopsida</taxon>
        <taxon>Liliopsida</taxon>
        <taxon>Poales</taxon>
        <taxon>Poaceae</taxon>
        <taxon>PACMAD clade</taxon>
        <taxon>Arundinoideae</taxon>
        <taxon>Arundineae</taxon>
        <taxon>Arundo</taxon>
    </lineage>
</organism>
<sequence>MGPLWDWMTHPFTRTPLGIASAPAAFSSAAVGPSHAAAEAISPSRRLLRLAA</sequence>